<evidence type="ECO:0000313" key="1">
    <source>
        <dbReference type="EMBL" id="KAK2957563.1"/>
    </source>
</evidence>
<organism evidence="1 2">
    <name type="scientific">Blattamonas nauphoetae</name>
    <dbReference type="NCBI Taxonomy" id="2049346"/>
    <lineage>
        <taxon>Eukaryota</taxon>
        <taxon>Metamonada</taxon>
        <taxon>Preaxostyla</taxon>
        <taxon>Oxymonadida</taxon>
        <taxon>Blattamonas</taxon>
    </lineage>
</organism>
<comment type="caution">
    <text evidence="1">The sequence shown here is derived from an EMBL/GenBank/DDBJ whole genome shotgun (WGS) entry which is preliminary data.</text>
</comment>
<dbReference type="SUPFAM" id="SSF48371">
    <property type="entry name" value="ARM repeat"/>
    <property type="match status" value="1"/>
</dbReference>
<keyword evidence="2" id="KW-1185">Reference proteome</keyword>
<sequence length="344" mass="39523">MTAIDRTINPSPDSPYPDCDAFLNWDEEYLGTKSEIGVLFRSLVATLKVQPSIDASLEAKAVIIIEYVSERAGLSESTFLRHLGRITDESLTNFVQSIVVLISSPNEVITKAGMKMLGSLIDSRSGKVRLALLHADLIPQLISTFNPLSLSFTEAVGIHTCLMKTIRESIWLATPDGLIRLSCESGYEPQTVRETVLQQVLIPSEKYIWHFCVNRYSIVVGEQSRSFRELLVQLLRICAYYQPTLDFVLHTPIVFTILSWLAFIDTDYLIYCFLNAMMNVQWEWNRIRGTQREKWQSVHRMLRMEGFEDVIEEKLQNDQNEYDGRWIIENSIDWNNMQGMNVPK</sequence>
<reference evidence="1 2" key="1">
    <citation type="journal article" date="2022" name="bioRxiv">
        <title>Genomics of Preaxostyla Flagellates Illuminates Evolutionary Transitions and the Path Towards Mitochondrial Loss.</title>
        <authorList>
            <person name="Novak L.V.F."/>
            <person name="Treitli S.C."/>
            <person name="Pyrih J."/>
            <person name="Halakuc P."/>
            <person name="Pipaliya S.V."/>
            <person name="Vacek V."/>
            <person name="Brzon O."/>
            <person name="Soukal P."/>
            <person name="Eme L."/>
            <person name="Dacks J.B."/>
            <person name="Karnkowska A."/>
            <person name="Elias M."/>
            <person name="Hampl V."/>
        </authorList>
    </citation>
    <scope>NUCLEOTIDE SEQUENCE [LARGE SCALE GENOMIC DNA]</scope>
    <source>
        <strain evidence="1">NAU3</strain>
        <tissue evidence="1">Gut</tissue>
    </source>
</reference>
<proteinExistence type="predicted"/>
<dbReference type="EMBL" id="JARBJD010000045">
    <property type="protein sequence ID" value="KAK2957563.1"/>
    <property type="molecule type" value="Genomic_DNA"/>
</dbReference>
<dbReference type="InterPro" id="IPR016024">
    <property type="entry name" value="ARM-type_fold"/>
</dbReference>
<evidence type="ECO:0000313" key="2">
    <source>
        <dbReference type="Proteomes" id="UP001281761"/>
    </source>
</evidence>
<name>A0ABQ9Y1H4_9EUKA</name>
<dbReference type="Proteomes" id="UP001281761">
    <property type="component" value="Unassembled WGS sequence"/>
</dbReference>
<protein>
    <submittedName>
        <fullName evidence="1">Uncharacterized protein</fullName>
    </submittedName>
</protein>
<accession>A0ABQ9Y1H4</accession>
<gene>
    <name evidence="1" type="ORF">BLNAU_7462</name>
</gene>